<feature type="region of interest" description="Disordered" evidence="1">
    <location>
        <begin position="84"/>
        <end position="125"/>
    </location>
</feature>
<feature type="domain" description="VQ" evidence="2">
    <location>
        <begin position="59"/>
        <end position="80"/>
    </location>
</feature>
<evidence type="ECO:0000256" key="1">
    <source>
        <dbReference type="SAM" id="MobiDB-lite"/>
    </source>
</evidence>
<dbReference type="GeneID" id="114076158"/>
<evidence type="ECO:0000313" key="3">
    <source>
        <dbReference type="Proteomes" id="UP000694930"/>
    </source>
</evidence>
<dbReference type="PROSITE" id="PS51257">
    <property type="entry name" value="PROKAR_LIPOPROTEIN"/>
    <property type="match status" value="1"/>
</dbReference>
<dbReference type="Pfam" id="PF05678">
    <property type="entry name" value="VQ"/>
    <property type="match status" value="1"/>
</dbReference>
<evidence type="ECO:0000313" key="4">
    <source>
        <dbReference type="RefSeq" id="XP_027770839.1"/>
    </source>
</evidence>
<organism evidence="3 4">
    <name type="scientific">Solanum pennellii</name>
    <name type="common">Tomato</name>
    <name type="synonym">Lycopersicon pennellii</name>
    <dbReference type="NCBI Taxonomy" id="28526"/>
    <lineage>
        <taxon>Eukaryota</taxon>
        <taxon>Viridiplantae</taxon>
        <taxon>Streptophyta</taxon>
        <taxon>Embryophyta</taxon>
        <taxon>Tracheophyta</taxon>
        <taxon>Spermatophyta</taxon>
        <taxon>Magnoliopsida</taxon>
        <taxon>eudicotyledons</taxon>
        <taxon>Gunneridae</taxon>
        <taxon>Pentapetalae</taxon>
        <taxon>asterids</taxon>
        <taxon>lamiids</taxon>
        <taxon>Solanales</taxon>
        <taxon>Solanaceae</taxon>
        <taxon>Solanoideae</taxon>
        <taxon>Solaneae</taxon>
        <taxon>Solanum</taxon>
        <taxon>Solanum subgen. Lycopersicon</taxon>
    </lineage>
</organism>
<dbReference type="InterPro" id="IPR008889">
    <property type="entry name" value="VQ"/>
</dbReference>
<gene>
    <name evidence="4" type="primary">LOC114076158</name>
</gene>
<name>A0ABM1V521_SOLPN</name>
<sequence>MEPYSSKIFSSSFSSSSSSFACHDQLDETKEKPYLSSLHRVRSFPSRSINKKPIAPSPPIPPKIYRVEVVNFRQVVQMLTAAPEFQSHSNPTSIPAHSPEVAPPPPSARDLSPTSLPSNSNINGGQWREFLPPSSSVVISNDEISNESIIHAEEKHVGPQIAVPNSTIFGACDTTPLGVPQSPSSFMWCSSLLLSPDTLSTSMDTSTVL</sequence>
<protein>
    <submittedName>
        <fullName evidence="4">Uncharacterized protein LOC114076158</fullName>
    </submittedName>
</protein>
<keyword evidence="3" id="KW-1185">Reference proteome</keyword>
<dbReference type="RefSeq" id="XP_027770839.1">
    <property type="nucleotide sequence ID" value="XM_027915038.1"/>
</dbReference>
<proteinExistence type="predicted"/>
<feature type="compositionally biased region" description="Low complexity" evidence="1">
    <location>
        <begin position="1"/>
        <end position="20"/>
    </location>
</feature>
<feature type="compositionally biased region" description="Polar residues" evidence="1">
    <location>
        <begin position="112"/>
        <end position="124"/>
    </location>
</feature>
<feature type="region of interest" description="Disordered" evidence="1">
    <location>
        <begin position="1"/>
        <end position="24"/>
    </location>
</feature>
<dbReference type="PANTHER" id="PTHR34794">
    <property type="entry name" value="EXPRESSED PROTEIN"/>
    <property type="match status" value="1"/>
</dbReference>
<dbReference type="InterPro" id="IPR039610">
    <property type="entry name" value="VQ29"/>
</dbReference>
<dbReference type="PANTHER" id="PTHR34794:SF4">
    <property type="entry name" value="VQ MOTIF-CONTAINING PROTEIN 29-LIKE"/>
    <property type="match status" value="1"/>
</dbReference>
<accession>A0ABM1V521</accession>
<evidence type="ECO:0000259" key="2">
    <source>
        <dbReference type="Pfam" id="PF05678"/>
    </source>
</evidence>
<reference evidence="4" key="2">
    <citation type="submission" date="2025-08" db="UniProtKB">
        <authorList>
            <consortium name="RefSeq"/>
        </authorList>
    </citation>
    <scope>IDENTIFICATION</scope>
</reference>
<dbReference type="Proteomes" id="UP000694930">
    <property type="component" value="Chromosome 2"/>
</dbReference>
<reference evidence="3" key="1">
    <citation type="journal article" date="2014" name="Nat. Genet.">
        <title>The genome of the stress-tolerant wild tomato species Solanum pennellii.</title>
        <authorList>
            <person name="Bolger A."/>
            <person name="Scossa F."/>
            <person name="Bolger M.E."/>
            <person name="Lanz C."/>
            <person name="Maumus F."/>
            <person name="Tohge T."/>
            <person name="Quesneville H."/>
            <person name="Alseekh S."/>
            <person name="Sorensen I."/>
            <person name="Lichtenstein G."/>
            <person name="Fich E.A."/>
            <person name="Conte M."/>
            <person name="Keller H."/>
            <person name="Schneeberger K."/>
            <person name="Schwacke R."/>
            <person name="Ofner I."/>
            <person name="Vrebalov J."/>
            <person name="Xu Y."/>
            <person name="Osorio S."/>
            <person name="Aflitos S.A."/>
            <person name="Schijlen E."/>
            <person name="Jimenez-Gomez J.M."/>
            <person name="Ryngajllo M."/>
            <person name="Kimura S."/>
            <person name="Kumar R."/>
            <person name="Koenig D."/>
            <person name="Headland L.R."/>
            <person name="Maloof J.N."/>
            <person name="Sinha N."/>
            <person name="van Ham R.C."/>
            <person name="Lankhorst R.K."/>
            <person name="Mao L."/>
            <person name="Vogel A."/>
            <person name="Arsova B."/>
            <person name="Panstruga R."/>
            <person name="Fei Z."/>
            <person name="Rose J.K."/>
            <person name="Zamir D."/>
            <person name="Carrari F."/>
            <person name="Giovannoni J.J."/>
            <person name="Weigel D."/>
            <person name="Usadel B."/>
            <person name="Fernie A.R."/>
        </authorList>
    </citation>
    <scope>NUCLEOTIDE SEQUENCE [LARGE SCALE GENOMIC DNA]</scope>
    <source>
        <strain evidence="3">cv. LA0716</strain>
    </source>
</reference>